<keyword evidence="3" id="KW-1003">Cell membrane</keyword>
<evidence type="ECO:0000256" key="9">
    <source>
        <dbReference type="SAM" id="Phobius"/>
    </source>
</evidence>
<comment type="subcellular location">
    <subcellularLocation>
        <location evidence="2">Cell membrane</location>
    </subcellularLocation>
    <subcellularLocation>
        <location evidence="1">Membrane</location>
        <topology evidence="1">Single-pass membrane protein</topology>
    </subcellularLocation>
</comment>
<dbReference type="GO" id="GO:0006417">
    <property type="term" value="P:regulation of translation"/>
    <property type="evidence" value="ECO:0007669"/>
    <property type="project" value="TreeGrafter"/>
</dbReference>
<dbReference type="InterPro" id="IPR041916">
    <property type="entry name" value="Anti_sigma_zinc_sf"/>
</dbReference>
<protein>
    <recommendedName>
        <fullName evidence="8">Regulator of SigK</fullName>
    </recommendedName>
    <alternativeName>
        <fullName evidence="7">Sigma-K anti-sigma factor RskA</fullName>
    </alternativeName>
</protein>
<feature type="domain" description="Putative zinc-finger" evidence="11">
    <location>
        <begin position="10"/>
        <end position="39"/>
    </location>
</feature>
<dbReference type="Pfam" id="PF13490">
    <property type="entry name" value="zf-HC2"/>
    <property type="match status" value="1"/>
</dbReference>
<evidence type="ECO:0000259" key="11">
    <source>
        <dbReference type="Pfam" id="PF13490"/>
    </source>
</evidence>
<dbReference type="GO" id="GO:0005886">
    <property type="term" value="C:plasma membrane"/>
    <property type="evidence" value="ECO:0007669"/>
    <property type="project" value="UniProtKB-SubCell"/>
</dbReference>
<reference evidence="12 13" key="1">
    <citation type="submission" date="2019-03" db="EMBL/GenBank/DDBJ databases">
        <title>Genomic Encyclopedia of Type Strains, Phase IV (KMG-IV): sequencing the most valuable type-strain genomes for metagenomic binning, comparative biology and taxonomic classification.</title>
        <authorList>
            <person name="Goeker M."/>
        </authorList>
    </citation>
    <scope>NUCLEOTIDE SEQUENCE [LARGE SCALE GENOMIC DNA]</scope>
    <source>
        <strain evidence="12 13">DSM 103428</strain>
    </source>
</reference>
<organism evidence="12 13">
    <name type="scientific">Acidipila rosea</name>
    <dbReference type="NCBI Taxonomy" id="768535"/>
    <lineage>
        <taxon>Bacteria</taxon>
        <taxon>Pseudomonadati</taxon>
        <taxon>Acidobacteriota</taxon>
        <taxon>Terriglobia</taxon>
        <taxon>Terriglobales</taxon>
        <taxon>Acidobacteriaceae</taxon>
        <taxon>Acidipila</taxon>
    </lineage>
</organism>
<dbReference type="AlphaFoldDB" id="A0A4V2PVB6"/>
<name>A0A4V2PVB6_9BACT</name>
<dbReference type="EMBL" id="SMGK01000002">
    <property type="protein sequence ID" value="TCK73741.1"/>
    <property type="molecule type" value="Genomic_DNA"/>
</dbReference>
<evidence type="ECO:0000256" key="2">
    <source>
        <dbReference type="ARBA" id="ARBA00004236"/>
    </source>
</evidence>
<evidence type="ECO:0000256" key="8">
    <source>
        <dbReference type="ARBA" id="ARBA00030803"/>
    </source>
</evidence>
<evidence type="ECO:0000259" key="10">
    <source>
        <dbReference type="Pfam" id="PF10099"/>
    </source>
</evidence>
<dbReference type="GO" id="GO:0016989">
    <property type="term" value="F:sigma factor antagonist activity"/>
    <property type="evidence" value="ECO:0007669"/>
    <property type="project" value="TreeGrafter"/>
</dbReference>
<dbReference type="InterPro" id="IPR018764">
    <property type="entry name" value="RskA_C"/>
</dbReference>
<evidence type="ECO:0000256" key="1">
    <source>
        <dbReference type="ARBA" id="ARBA00004167"/>
    </source>
</evidence>
<keyword evidence="5 9" id="KW-1133">Transmembrane helix</keyword>
<evidence type="ECO:0000256" key="7">
    <source>
        <dbReference type="ARBA" id="ARBA00029829"/>
    </source>
</evidence>
<proteinExistence type="predicted"/>
<dbReference type="PANTHER" id="PTHR37461:SF1">
    <property type="entry name" value="ANTI-SIGMA-K FACTOR RSKA"/>
    <property type="match status" value="1"/>
</dbReference>
<evidence type="ECO:0000256" key="4">
    <source>
        <dbReference type="ARBA" id="ARBA00022692"/>
    </source>
</evidence>
<evidence type="ECO:0000256" key="5">
    <source>
        <dbReference type="ARBA" id="ARBA00022989"/>
    </source>
</evidence>
<dbReference type="OrthoDB" id="9806296at2"/>
<dbReference type="Pfam" id="PF10099">
    <property type="entry name" value="RskA_C"/>
    <property type="match status" value="1"/>
</dbReference>
<comment type="caution">
    <text evidence="12">The sequence shown here is derived from an EMBL/GenBank/DDBJ whole genome shotgun (WGS) entry which is preliminary data.</text>
</comment>
<evidence type="ECO:0000256" key="3">
    <source>
        <dbReference type="ARBA" id="ARBA00022475"/>
    </source>
</evidence>
<keyword evidence="4 9" id="KW-0812">Transmembrane</keyword>
<evidence type="ECO:0000256" key="6">
    <source>
        <dbReference type="ARBA" id="ARBA00023136"/>
    </source>
</evidence>
<dbReference type="Proteomes" id="UP000295210">
    <property type="component" value="Unassembled WGS sequence"/>
</dbReference>
<evidence type="ECO:0000313" key="13">
    <source>
        <dbReference type="Proteomes" id="UP000295210"/>
    </source>
</evidence>
<feature type="domain" description="Anti-sigma K factor RskA C-terminal" evidence="10">
    <location>
        <begin position="111"/>
        <end position="264"/>
    </location>
</feature>
<dbReference type="InterPro" id="IPR051474">
    <property type="entry name" value="Anti-sigma-K/W_factor"/>
</dbReference>
<accession>A0A4V2PVB6</accession>
<sequence>MNGAQHIPEEDLALYAMQALSPEETRAVQAHLDVCPACRQAVSEALGDLALVGASVELQPLPQGARERFMQRIGADSNLATSSDRSTRPAHSEATVTAMPRRSLFGTIGWLAAAAALFFAAWLANQDHNLRQQLNAQRWQVTQLAAKADRAQDLMDALTSRSAQRVTLTEGKQTAKPAGHATYLPSRGALIFTATNMRPLPSNKTYELWLIPANGTGPVPAGLFRPDATGSASVVLPALPQGVPAKAFGITIENAVGSTTPTLPIILSGS</sequence>
<dbReference type="PANTHER" id="PTHR37461">
    <property type="entry name" value="ANTI-SIGMA-K FACTOR RSKA"/>
    <property type="match status" value="1"/>
</dbReference>
<feature type="transmembrane region" description="Helical" evidence="9">
    <location>
        <begin position="104"/>
        <end position="124"/>
    </location>
</feature>
<keyword evidence="13" id="KW-1185">Reference proteome</keyword>
<dbReference type="RefSeq" id="WP_131993725.1">
    <property type="nucleotide sequence ID" value="NZ_SMGK01000002.1"/>
</dbReference>
<gene>
    <name evidence="12" type="ORF">C7378_1355</name>
</gene>
<keyword evidence="6 9" id="KW-0472">Membrane</keyword>
<dbReference type="Gene3D" id="1.10.10.1320">
    <property type="entry name" value="Anti-sigma factor, zinc-finger domain"/>
    <property type="match status" value="1"/>
</dbReference>
<evidence type="ECO:0000313" key="12">
    <source>
        <dbReference type="EMBL" id="TCK73741.1"/>
    </source>
</evidence>
<dbReference type="InterPro" id="IPR027383">
    <property type="entry name" value="Znf_put"/>
</dbReference>